<evidence type="ECO:0000256" key="5">
    <source>
        <dbReference type="ARBA" id="ARBA00023136"/>
    </source>
</evidence>
<protein>
    <recommendedName>
        <fullName evidence="7">DUF2179 domain-containing protein</fullName>
    </recommendedName>
</protein>
<evidence type="ECO:0000259" key="7">
    <source>
        <dbReference type="Pfam" id="PF10035"/>
    </source>
</evidence>
<dbReference type="PANTHER" id="PTHR33545">
    <property type="entry name" value="UPF0750 MEMBRANE PROTEIN YITT-RELATED"/>
    <property type="match status" value="1"/>
</dbReference>
<dbReference type="Pfam" id="PF10035">
    <property type="entry name" value="DUF2179"/>
    <property type="match status" value="1"/>
</dbReference>
<feature type="transmembrane region" description="Helical" evidence="6">
    <location>
        <begin position="41"/>
        <end position="59"/>
    </location>
</feature>
<organism evidence="8 9">
    <name type="scientific">Limosilactobacillus mucosae DSM 13345</name>
    <dbReference type="NCBI Taxonomy" id="1423771"/>
    <lineage>
        <taxon>Bacteria</taxon>
        <taxon>Bacillati</taxon>
        <taxon>Bacillota</taxon>
        <taxon>Bacilli</taxon>
        <taxon>Lactobacillales</taxon>
        <taxon>Lactobacillaceae</taxon>
        <taxon>Limosilactobacillus</taxon>
    </lineage>
</organism>
<comment type="caution">
    <text evidence="8">The sequence shown here is derived from an EMBL/GenBank/DDBJ whole genome shotgun (WGS) entry which is preliminary data.</text>
</comment>
<dbReference type="Pfam" id="PF02588">
    <property type="entry name" value="YitT_membrane"/>
    <property type="match status" value="1"/>
</dbReference>
<proteinExistence type="predicted"/>
<keyword evidence="3 6" id="KW-0812">Transmembrane</keyword>
<dbReference type="InterPro" id="IPR019264">
    <property type="entry name" value="DUF2179"/>
</dbReference>
<dbReference type="PANTHER" id="PTHR33545:SF10">
    <property type="entry name" value="UPF0750 MEMBRANE PROTEIN YPJC"/>
    <property type="match status" value="1"/>
</dbReference>
<evidence type="ECO:0000256" key="3">
    <source>
        <dbReference type="ARBA" id="ARBA00022692"/>
    </source>
</evidence>
<name>A0A0R1P0F2_LIMMU</name>
<feature type="transmembrane region" description="Helical" evidence="6">
    <location>
        <begin position="141"/>
        <end position="162"/>
    </location>
</feature>
<dbReference type="InterPro" id="IPR015867">
    <property type="entry name" value="N-reg_PII/ATP_PRibTrfase_C"/>
</dbReference>
<keyword evidence="5 6" id="KW-0472">Membrane</keyword>
<dbReference type="CDD" id="cd16380">
    <property type="entry name" value="YitT_C"/>
    <property type="match status" value="1"/>
</dbReference>
<evidence type="ECO:0000313" key="9">
    <source>
        <dbReference type="Proteomes" id="UP000050901"/>
    </source>
</evidence>
<dbReference type="Gene3D" id="3.30.70.120">
    <property type="match status" value="1"/>
</dbReference>
<dbReference type="InterPro" id="IPR003740">
    <property type="entry name" value="YitT"/>
</dbReference>
<dbReference type="GO" id="GO:0005886">
    <property type="term" value="C:plasma membrane"/>
    <property type="evidence" value="ECO:0007669"/>
    <property type="project" value="UniProtKB-SubCell"/>
</dbReference>
<feature type="transmembrane region" description="Helical" evidence="6">
    <location>
        <begin position="110"/>
        <end position="129"/>
    </location>
</feature>
<dbReference type="AlphaFoldDB" id="A0A0R1P0F2"/>
<dbReference type="InterPro" id="IPR051461">
    <property type="entry name" value="UPF0750_membrane"/>
</dbReference>
<evidence type="ECO:0000256" key="2">
    <source>
        <dbReference type="ARBA" id="ARBA00022475"/>
    </source>
</evidence>
<feature type="transmembrane region" description="Helical" evidence="6">
    <location>
        <begin position="183"/>
        <end position="203"/>
    </location>
</feature>
<keyword evidence="2" id="KW-1003">Cell membrane</keyword>
<gene>
    <name evidence="8" type="ORF">FC47_GL002054</name>
</gene>
<dbReference type="PIRSF" id="PIRSF006483">
    <property type="entry name" value="Membrane_protein_YitT"/>
    <property type="match status" value="1"/>
</dbReference>
<feature type="transmembrane region" description="Helical" evidence="6">
    <location>
        <begin position="79"/>
        <end position="103"/>
    </location>
</feature>
<dbReference type="Proteomes" id="UP000050901">
    <property type="component" value="Unassembled WGS sequence"/>
</dbReference>
<keyword evidence="4 6" id="KW-1133">Transmembrane helix</keyword>
<comment type="subcellular location">
    <subcellularLocation>
        <location evidence="1">Cell membrane</location>
        <topology evidence="1">Multi-pass membrane protein</topology>
    </subcellularLocation>
</comment>
<dbReference type="PATRIC" id="fig|1423771.3.peg.2134"/>
<evidence type="ECO:0000256" key="1">
    <source>
        <dbReference type="ARBA" id="ARBA00004651"/>
    </source>
</evidence>
<feature type="domain" description="DUF2179" evidence="7">
    <location>
        <begin position="255"/>
        <end position="309"/>
    </location>
</feature>
<evidence type="ECO:0000313" key="8">
    <source>
        <dbReference type="EMBL" id="KRL25798.1"/>
    </source>
</evidence>
<accession>A0A0R1P0F2</accession>
<reference evidence="8 9" key="1">
    <citation type="journal article" date="2015" name="Genome Announc.">
        <title>Expanding the biotechnology potential of lactobacilli through comparative genomics of 213 strains and associated genera.</title>
        <authorList>
            <person name="Sun Z."/>
            <person name="Harris H.M."/>
            <person name="McCann A."/>
            <person name="Guo C."/>
            <person name="Argimon S."/>
            <person name="Zhang W."/>
            <person name="Yang X."/>
            <person name="Jeffery I.B."/>
            <person name="Cooney J.C."/>
            <person name="Kagawa T.F."/>
            <person name="Liu W."/>
            <person name="Song Y."/>
            <person name="Salvetti E."/>
            <person name="Wrobel A."/>
            <person name="Rasinkangas P."/>
            <person name="Parkhill J."/>
            <person name="Rea M.C."/>
            <person name="O'Sullivan O."/>
            <person name="Ritari J."/>
            <person name="Douillard F.P."/>
            <person name="Paul Ross R."/>
            <person name="Yang R."/>
            <person name="Briner A.E."/>
            <person name="Felis G.E."/>
            <person name="de Vos W.M."/>
            <person name="Barrangou R."/>
            <person name="Klaenhammer T.R."/>
            <person name="Caufield P.W."/>
            <person name="Cui Y."/>
            <person name="Zhang H."/>
            <person name="O'Toole P.W."/>
        </authorList>
    </citation>
    <scope>NUCLEOTIDE SEQUENCE [LARGE SCALE GENOMIC DNA]</scope>
    <source>
        <strain evidence="8 9">DSM 13345</strain>
    </source>
</reference>
<sequence>MHLEFSYLISYLAWEAELIEHDLRKAGDAMLKQASTNKVRLLDLLMITIGCGIYALGFVKINIANRLAEGGVTGISLIIYHLFHVDPSISTFCINIPLIVIGYRLLGRRALIYTVYGTIWLSVWIWIWQRVPFTLDIQHDLFISGVLAGLIGGFGSGIVYRFDGTTGGSDVVARMFERHRGVPMGRSLLICDAIVLTASLSYIDIRKMMYTLLASYVFSKVVNFTQAGSYPAQGFIIISTQTEEISNQIMWQLERGVTLLKSEGAYSHQPGQAVYCVVASEEVVTLKRLINDIDPHAFITTFDIASVEGEGFTYDLPNRSH</sequence>
<evidence type="ECO:0000256" key="4">
    <source>
        <dbReference type="ARBA" id="ARBA00022989"/>
    </source>
</evidence>
<dbReference type="EMBL" id="AZEQ01000009">
    <property type="protein sequence ID" value="KRL25798.1"/>
    <property type="molecule type" value="Genomic_DNA"/>
</dbReference>
<evidence type="ECO:0000256" key="6">
    <source>
        <dbReference type="SAM" id="Phobius"/>
    </source>
</evidence>